<dbReference type="Gene3D" id="1.20.58.120">
    <property type="entry name" value="BAG domain"/>
    <property type="match status" value="1"/>
</dbReference>
<evidence type="ECO:0000313" key="4">
    <source>
        <dbReference type="Proteomes" id="UP001283341"/>
    </source>
</evidence>
<dbReference type="AlphaFoldDB" id="A0AAE0MB57"/>
<dbReference type="Pfam" id="PF02179">
    <property type="entry name" value="BAG"/>
    <property type="match status" value="1"/>
</dbReference>
<feature type="compositionally biased region" description="Basic and acidic residues" evidence="1">
    <location>
        <begin position="331"/>
        <end position="341"/>
    </location>
</feature>
<reference evidence="3" key="2">
    <citation type="submission" date="2023-06" db="EMBL/GenBank/DDBJ databases">
        <authorList>
            <consortium name="Lawrence Berkeley National Laboratory"/>
            <person name="Haridas S."/>
            <person name="Hensen N."/>
            <person name="Bonometti L."/>
            <person name="Westerberg I."/>
            <person name="Brannstrom I.O."/>
            <person name="Guillou S."/>
            <person name="Cros-Aarteil S."/>
            <person name="Calhoun S."/>
            <person name="Kuo A."/>
            <person name="Mondo S."/>
            <person name="Pangilinan J."/>
            <person name="Riley R."/>
            <person name="Labutti K."/>
            <person name="Andreopoulos B."/>
            <person name="Lipzen A."/>
            <person name="Chen C."/>
            <person name="Yanf M."/>
            <person name="Daum C."/>
            <person name="Ng V."/>
            <person name="Clum A."/>
            <person name="Steindorff A."/>
            <person name="Ohm R."/>
            <person name="Martin F."/>
            <person name="Silar P."/>
            <person name="Natvig D."/>
            <person name="Lalanne C."/>
            <person name="Gautier V."/>
            <person name="Ament-Velasquez S.L."/>
            <person name="Kruys A."/>
            <person name="Hutchinson M.I."/>
            <person name="Powell A.J."/>
            <person name="Barry K."/>
            <person name="Miller A.N."/>
            <person name="Grigoriev I.V."/>
            <person name="Debuchy R."/>
            <person name="Gladieux P."/>
            <person name="Thoren M.H."/>
            <person name="Johannesson H."/>
        </authorList>
    </citation>
    <scope>NUCLEOTIDE SEQUENCE</scope>
    <source>
        <strain evidence="3">CBS 118394</strain>
    </source>
</reference>
<comment type="caution">
    <text evidence="3">The sequence shown here is derived from an EMBL/GenBank/DDBJ whole genome shotgun (WGS) entry which is preliminary data.</text>
</comment>
<dbReference type="SUPFAM" id="SSF63491">
    <property type="entry name" value="BAG domain"/>
    <property type="match status" value="1"/>
</dbReference>
<dbReference type="InterPro" id="IPR036533">
    <property type="entry name" value="BAG_dom_sf"/>
</dbReference>
<keyword evidence="4" id="KW-1185">Reference proteome</keyword>
<dbReference type="Proteomes" id="UP001283341">
    <property type="component" value="Unassembled WGS sequence"/>
</dbReference>
<proteinExistence type="predicted"/>
<feature type="region of interest" description="Disordered" evidence="1">
    <location>
        <begin position="313"/>
        <end position="403"/>
    </location>
</feature>
<evidence type="ECO:0000313" key="3">
    <source>
        <dbReference type="EMBL" id="KAK3326146.1"/>
    </source>
</evidence>
<dbReference type="EMBL" id="JAUEDM010000002">
    <property type="protein sequence ID" value="KAK3326146.1"/>
    <property type="molecule type" value="Genomic_DNA"/>
</dbReference>
<gene>
    <name evidence="3" type="ORF">B0H66DRAFT_637457</name>
</gene>
<name>A0AAE0MB57_9PEZI</name>
<feature type="compositionally biased region" description="Basic and acidic residues" evidence="1">
    <location>
        <begin position="355"/>
        <end position="364"/>
    </location>
</feature>
<accession>A0AAE0MB57</accession>
<feature type="domain" description="BAG" evidence="2">
    <location>
        <begin position="430"/>
        <end position="489"/>
    </location>
</feature>
<protein>
    <submittedName>
        <fullName evidence="3">BAG domain-containing protein</fullName>
    </submittedName>
</protein>
<dbReference type="PROSITE" id="PS51035">
    <property type="entry name" value="BAG"/>
    <property type="match status" value="1"/>
</dbReference>
<dbReference type="InterPro" id="IPR003103">
    <property type="entry name" value="BAG_domain"/>
</dbReference>
<feature type="compositionally biased region" description="Low complexity" evidence="1">
    <location>
        <begin position="313"/>
        <end position="330"/>
    </location>
</feature>
<dbReference type="GO" id="GO:0051087">
    <property type="term" value="F:protein-folding chaperone binding"/>
    <property type="evidence" value="ECO:0007669"/>
    <property type="project" value="InterPro"/>
</dbReference>
<evidence type="ECO:0000259" key="2">
    <source>
        <dbReference type="PROSITE" id="PS51035"/>
    </source>
</evidence>
<reference evidence="3" key="1">
    <citation type="journal article" date="2023" name="Mol. Phylogenet. Evol.">
        <title>Genome-scale phylogeny and comparative genomics of the fungal order Sordariales.</title>
        <authorList>
            <person name="Hensen N."/>
            <person name="Bonometti L."/>
            <person name="Westerberg I."/>
            <person name="Brannstrom I.O."/>
            <person name="Guillou S."/>
            <person name="Cros-Aarteil S."/>
            <person name="Calhoun S."/>
            <person name="Haridas S."/>
            <person name="Kuo A."/>
            <person name="Mondo S."/>
            <person name="Pangilinan J."/>
            <person name="Riley R."/>
            <person name="LaButti K."/>
            <person name="Andreopoulos B."/>
            <person name="Lipzen A."/>
            <person name="Chen C."/>
            <person name="Yan M."/>
            <person name="Daum C."/>
            <person name="Ng V."/>
            <person name="Clum A."/>
            <person name="Steindorff A."/>
            <person name="Ohm R.A."/>
            <person name="Martin F."/>
            <person name="Silar P."/>
            <person name="Natvig D.O."/>
            <person name="Lalanne C."/>
            <person name="Gautier V."/>
            <person name="Ament-Velasquez S.L."/>
            <person name="Kruys A."/>
            <person name="Hutchinson M.I."/>
            <person name="Powell A.J."/>
            <person name="Barry K."/>
            <person name="Miller A.N."/>
            <person name="Grigoriev I.V."/>
            <person name="Debuchy R."/>
            <person name="Gladieux P."/>
            <person name="Hiltunen Thoren M."/>
            <person name="Johannesson H."/>
        </authorList>
    </citation>
    <scope>NUCLEOTIDE SEQUENCE</scope>
    <source>
        <strain evidence="3">CBS 118394</strain>
    </source>
</reference>
<feature type="compositionally biased region" description="Basic residues" evidence="1">
    <location>
        <begin position="342"/>
        <end position="354"/>
    </location>
</feature>
<sequence length="491" mass="53950">MPFTIGARCYRGTSVSKTELPKVLSESDDLRLFSEPSQMYQTVKYRFGDSNMQCDIPVVGPPRPFKVASGGDLASLGASFANLANYTSSLLKLPPALQTYVDSSLGQLSGVTDYLESATGYSPTTIYTTAGAIVLLSVLPAVAARTKNKNQKGKPGKMSSRYGWSSRPGLSPFNSTLADGTIPNVTDDDFSYITSEDLENHGVPPRGLDVPHSYRAAEESPSDFAGYRPEDDIMLIKHRSVTYPEHFPAYSIGDGKLLVSDVIERVIDVLRLPERHSHRIRLFYKGRELKILDAPVRQYGVKNNSEVMVSVVDSVPDSGSDSSEEIVVVGREGREEHDPPRSSRRKDKGKKDRGRRGGEGRSPRDSGSTLGVPVEDDKRRGTSRVRTQSPSARRDSAPVVPGGPIDKINNIASHFNTKLLPLCLQYTVNPPSDPKKREEEHRKLSETVMLQVLLKLDEIDTGGNDEARAKRKALVQQVQNVLKGLDEKVKA</sequence>
<dbReference type="SMART" id="SM00264">
    <property type="entry name" value="BAG"/>
    <property type="match status" value="1"/>
</dbReference>
<evidence type="ECO:0000256" key="1">
    <source>
        <dbReference type="SAM" id="MobiDB-lite"/>
    </source>
</evidence>
<organism evidence="3 4">
    <name type="scientific">Apodospora peruviana</name>
    <dbReference type="NCBI Taxonomy" id="516989"/>
    <lineage>
        <taxon>Eukaryota</taxon>
        <taxon>Fungi</taxon>
        <taxon>Dikarya</taxon>
        <taxon>Ascomycota</taxon>
        <taxon>Pezizomycotina</taxon>
        <taxon>Sordariomycetes</taxon>
        <taxon>Sordariomycetidae</taxon>
        <taxon>Sordariales</taxon>
        <taxon>Lasiosphaeriaceae</taxon>
        <taxon>Apodospora</taxon>
    </lineage>
</organism>